<evidence type="ECO:0000256" key="1">
    <source>
        <dbReference type="SAM" id="SignalP"/>
    </source>
</evidence>
<comment type="caution">
    <text evidence="2">The sequence shown here is derived from an EMBL/GenBank/DDBJ whole genome shotgun (WGS) entry which is preliminary data.</text>
</comment>
<dbReference type="InParanoid" id="A0A152A7B9"/>
<sequence>MYNKIIFLTILLNLALINSIKVPHKSPIENDIIYYTITQYVNDDCTEPYGTATIISEGVCLGDQNVALSTFNEIISVHSANETTVAIAHYSNENCDQSSQKAIVYHDFGVCKNGIIVNATNGFPEFPSDTFIVTVNSDDCSTSLGGSAYENDSYDGYFCSNGTPYGQHCIPFVGCKNYAIGQQCSSNDLVSIYCNSS</sequence>
<name>A0A152A7B9_TIELA</name>
<feature type="chain" id="PRO_5007593610" evidence="1">
    <location>
        <begin position="20"/>
        <end position="197"/>
    </location>
</feature>
<proteinExistence type="predicted"/>
<protein>
    <submittedName>
        <fullName evidence="2">Uncharacterized protein</fullName>
    </submittedName>
</protein>
<organism evidence="2 3">
    <name type="scientific">Tieghemostelium lacteum</name>
    <name type="common">Slime mold</name>
    <name type="synonym">Dictyostelium lacteum</name>
    <dbReference type="NCBI Taxonomy" id="361077"/>
    <lineage>
        <taxon>Eukaryota</taxon>
        <taxon>Amoebozoa</taxon>
        <taxon>Evosea</taxon>
        <taxon>Eumycetozoa</taxon>
        <taxon>Dictyostelia</taxon>
        <taxon>Dictyosteliales</taxon>
        <taxon>Raperosteliaceae</taxon>
        <taxon>Tieghemostelium</taxon>
    </lineage>
</organism>
<reference evidence="2 3" key="1">
    <citation type="submission" date="2015-12" db="EMBL/GenBank/DDBJ databases">
        <title>Dictyostelia acquired genes for synthesis and detection of signals that induce cell-type specialization by lateral gene transfer from prokaryotes.</title>
        <authorList>
            <person name="Gloeckner G."/>
            <person name="Schaap P."/>
        </authorList>
    </citation>
    <scope>NUCLEOTIDE SEQUENCE [LARGE SCALE GENOMIC DNA]</scope>
    <source>
        <strain evidence="2 3">TK</strain>
    </source>
</reference>
<feature type="signal peptide" evidence="1">
    <location>
        <begin position="1"/>
        <end position="19"/>
    </location>
</feature>
<gene>
    <name evidence="2" type="ORF">DLAC_00919</name>
</gene>
<keyword evidence="3" id="KW-1185">Reference proteome</keyword>
<evidence type="ECO:0000313" key="2">
    <source>
        <dbReference type="EMBL" id="KYR02119.1"/>
    </source>
</evidence>
<evidence type="ECO:0000313" key="3">
    <source>
        <dbReference type="Proteomes" id="UP000076078"/>
    </source>
</evidence>
<dbReference type="EMBL" id="LODT01000004">
    <property type="protein sequence ID" value="KYR02119.1"/>
    <property type="molecule type" value="Genomic_DNA"/>
</dbReference>
<dbReference type="Proteomes" id="UP000076078">
    <property type="component" value="Unassembled WGS sequence"/>
</dbReference>
<keyword evidence="1" id="KW-0732">Signal</keyword>
<dbReference type="AlphaFoldDB" id="A0A152A7B9"/>
<accession>A0A152A7B9</accession>